<dbReference type="EMBL" id="MHBZ01000014">
    <property type="protein sequence ID" value="OGY11620.1"/>
    <property type="molecule type" value="Genomic_DNA"/>
</dbReference>
<dbReference type="Proteomes" id="UP000178319">
    <property type="component" value="Unassembled WGS sequence"/>
</dbReference>
<accession>A0A1G1V868</accession>
<gene>
    <name evidence="2" type="ORF">A3D26_02020</name>
</gene>
<dbReference type="AlphaFoldDB" id="A0A1G1V868"/>
<proteinExistence type="predicted"/>
<keyword evidence="1" id="KW-0472">Membrane</keyword>
<name>A0A1G1V868_9BACT</name>
<organism evidence="2 3">
    <name type="scientific">Candidatus Blackburnbacteria bacterium RIFCSPHIGHO2_02_FULL_44_20</name>
    <dbReference type="NCBI Taxonomy" id="1797516"/>
    <lineage>
        <taxon>Bacteria</taxon>
        <taxon>Candidatus Blackburniibacteriota</taxon>
    </lineage>
</organism>
<evidence type="ECO:0000256" key="1">
    <source>
        <dbReference type="SAM" id="Phobius"/>
    </source>
</evidence>
<dbReference type="STRING" id="1797516.A3D26_02020"/>
<keyword evidence="1" id="KW-1133">Transmembrane helix</keyword>
<sequence>MYSFFVVSKNKTLVSQFFCFFGVFLVLMGLYGALRIVHIRVRSVPYPQKGVFPATFLLPGEYSSFGRESDCNPYPQVYYDLDGKTARPPTPDEVAVSQEQTKRCIAGFDEDRSKAEQYDKNQAAFLIFVGLGLVASRRFL</sequence>
<evidence type="ECO:0000313" key="2">
    <source>
        <dbReference type="EMBL" id="OGY11620.1"/>
    </source>
</evidence>
<feature type="transmembrane region" description="Helical" evidence="1">
    <location>
        <begin position="12"/>
        <end position="34"/>
    </location>
</feature>
<evidence type="ECO:0000313" key="3">
    <source>
        <dbReference type="Proteomes" id="UP000178319"/>
    </source>
</evidence>
<reference evidence="2 3" key="1">
    <citation type="journal article" date="2016" name="Nat. Commun.">
        <title>Thousands of microbial genomes shed light on interconnected biogeochemical processes in an aquifer system.</title>
        <authorList>
            <person name="Anantharaman K."/>
            <person name="Brown C.T."/>
            <person name="Hug L.A."/>
            <person name="Sharon I."/>
            <person name="Castelle C.J."/>
            <person name="Probst A.J."/>
            <person name="Thomas B.C."/>
            <person name="Singh A."/>
            <person name="Wilkins M.J."/>
            <person name="Karaoz U."/>
            <person name="Brodie E.L."/>
            <person name="Williams K.H."/>
            <person name="Hubbard S.S."/>
            <person name="Banfield J.F."/>
        </authorList>
    </citation>
    <scope>NUCLEOTIDE SEQUENCE [LARGE SCALE GENOMIC DNA]</scope>
</reference>
<protein>
    <submittedName>
        <fullName evidence="2">Uncharacterized protein</fullName>
    </submittedName>
</protein>
<comment type="caution">
    <text evidence="2">The sequence shown here is derived from an EMBL/GenBank/DDBJ whole genome shotgun (WGS) entry which is preliminary data.</text>
</comment>
<keyword evidence="1" id="KW-0812">Transmembrane</keyword>